<dbReference type="EMBL" id="ML735266">
    <property type="protein sequence ID" value="KAE8389413.1"/>
    <property type="molecule type" value="Genomic_DNA"/>
</dbReference>
<sequence length="51" mass="5776">MEQDTQQCASSCRCRSMNHFISRSPFMAILVGFPLDFFGNTSHHVTELPIS</sequence>
<dbReference type="AlphaFoldDB" id="A0A5N7C726"/>
<reference evidence="1" key="1">
    <citation type="submission" date="2019-04" db="EMBL/GenBank/DDBJ databases">
        <title>Friends and foes A comparative genomics studyof 23 Aspergillus species from section Flavi.</title>
        <authorList>
            <consortium name="DOE Joint Genome Institute"/>
            <person name="Kjaerbolling I."/>
            <person name="Vesth T."/>
            <person name="Frisvad J.C."/>
            <person name="Nybo J.L."/>
            <person name="Theobald S."/>
            <person name="Kildgaard S."/>
            <person name="Isbrandt T."/>
            <person name="Kuo A."/>
            <person name="Sato A."/>
            <person name="Lyhne E.K."/>
            <person name="Kogle M.E."/>
            <person name="Wiebenga A."/>
            <person name="Kun R.S."/>
            <person name="Lubbers R.J."/>
            <person name="Makela M.R."/>
            <person name="Barry K."/>
            <person name="Chovatia M."/>
            <person name="Clum A."/>
            <person name="Daum C."/>
            <person name="Haridas S."/>
            <person name="He G."/>
            <person name="LaButti K."/>
            <person name="Lipzen A."/>
            <person name="Mondo S."/>
            <person name="Riley R."/>
            <person name="Salamov A."/>
            <person name="Simmons B.A."/>
            <person name="Magnuson J.K."/>
            <person name="Henrissat B."/>
            <person name="Mortensen U.H."/>
            <person name="Larsen T.O."/>
            <person name="Devries R.P."/>
            <person name="Grigoriev I.V."/>
            <person name="Machida M."/>
            <person name="Baker S.E."/>
            <person name="Andersen M.R."/>
        </authorList>
    </citation>
    <scope>NUCLEOTIDE SEQUENCE [LARGE SCALE GENOMIC DNA]</scope>
    <source>
        <strain evidence="1">IBT 14317</strain>
    </source>
</reference>
<dbReference type="Proteomes" id="UP000326877">
    <property type="component" value="Unassembled WGS sequence"/>
</dbReference>
<evidence type="ECO:0000313" key="1">
    <source>
        <dbReference type="EMBL" id="KAE8389413.1"/>
    </source>
</evidence>
<name>A0A5N7C726_PETAA</name>
<gene>
    <name evidence="1" type="ORF">BDV23DRAFT_157234</name>
</gene>
<accession>A0A5N7C726</accession>
<organism evidence="1">
    <name type="scientific">Petromyces alliaceus</name>
    <name type="common">Aspergillus alliaceus</name>
    <dbReference type="NCBI Taxonomy" id="209559"/>
    <lineage>
        <taxon>Eukaryota</taxon>
        <taxon>Fungi</taxon>
        <taxon>Dikarya</taxon>
        <taxon>Ascomycota</taxon>
        <taxon>Pezizomycotina</taxon>
        <taxon>Eurotiomycetes</taxon>
        <taxon>Eurotiomycetidae</taxon>
        <taxon>Eurotiales</taxon>
        <taxon>Aspergillaceae</taxon>
        <taxon>Aspergillus</taxon>
        <taxon>Aspergillus subgen. Circumdati</taxon>
    </lineage>
</organism>
<protein>
    <submittedName>
        <fullName evidence="1">Uncharacterized protein</fullName>
    </submittedName>
</protein>
<proteinExistence type="predicted"/>